<dbReference type="PANTHER" id="PTHR31313">
    <property type="entry name" value="TY1 ENHANCER ACTIVATOR"/>
    <property type="match status" value="1"/>
</dbReference>
<feature type="compositionally biased region" description="Polar residues" evidence="7">
    <location>
        <begin position="114"/>
        <end position="133"/>
    </location>
</feature>
<dbReference type="CDD" id="cd12148">
    <property type="entry name" value="fungal_TF_MHR"/>
    <property type="match status" value="1"/>
</dbReference>
<keyword evidence="8" id="KW-1133">Transmembrane helix</keyword>
<evidence type="ECO:0000256" key="1">
    <source>
        <dbReference type="ARBA" id="ARBA00022723"/>
    </source>
</evidence>
<evidence type="ECO:0000313" key="10">
    <source>
        <dbReference type="Proteomes" id="UP000177622"/>
    </source>
</evidence>
<keyword evidence="8" id="KW-0812">Transmembrane</keyword>
<evidence type="ECO:0000256" key="6">
    <source>
        <dbReference type="ARBA" id="ARBA00023242"/>
    </source>
</evidence>
<keyword evidence="6" id="KW-0539">Nucleus</keyword>
<feature type="transmembrane region" description="Helical" evidence="8">
    <location>
        <begin position="24"/>
        <end position="47"/>
    </location>
</feature>
<evidence type="ECO:0000256" key="5">
    <source>
        <dbReference type="ARBA" id="ARBA00023163"/>
    </source>
</evidence>
<dbReference type="Proteomes" id="UP000177622">
    <property type="component" value="Unassembled WGS sequence"/>
</dbReference>
<keyword evidence="3" id="KW-0805">Transcription regulation</keyword>
<accession>A0A1F5L9T4</accession>
<keyword evidence="2" id="KW-0862">Zinc</keyword>
<name>A0A1F5L9T4_PENAI</name>
<dbReference type="OrthoDB" id="2154091at2759"/>
<keyword evidence="8" id="KW-0472">Membrane</keyword>
<dbReference type="AlphaFoldDB" id="A0A1F5L9T4"/>
<protein>
    <submittedName>
        <fullName evidence="9">Uncharacterized protein</fullName>
    </submittedName>
</protein>
<evidence type="ECO:0000256" key="3">
    <source>
        <dbReference type="ARBA" id="ARBA00023015"/>
    </source>
</evidence>
<feature type="region of interest" description="Disordered" evidence="7">
    <location>
        <begin position="110"/>
        <end position="152"/>
    </location>
</feature>
<dbReference type="EMBL" id="LXJU01000019">
    <property type="protein sequence ID" value="OGE49965.1"/>
    <property type="molecule type" value="Genomic_DNA"/>
</dbReference>
<keyword evidence="1" id="KW-0479">Metal-binding</keyword>
<dbReference type="PANTHER" id="PTHR31313:SF77">
    <property type="entry name" value="ZN(II)2CYS6 TRANSCRIPTION FACTOR (EUROFUNG)"/>
    <property type="match status" value="1"/>
</dbReference>
<organism evidence="9 10">
    <name type="scientific">Penicillium arizonense</name>
    <dbReference type="NCBI Taxonomy" id="1835702"/>
    <lineage>
        <taxon>Eukaryota</taxon>
        <taxon>Fungi</taxon>
        <taxon>Dikarya</taxon>
        <taxon>Ascomycota</taxon>
        <taxon>Pezizomycotina</taxon>
        <taxon>Eurotiomycetes</taxon>
        <taxon>Eurotiomycetidae</taxon>
        <taxon>Eurotiales</taxon>
        <taxon>Aspergillaceae</taxon>
        <taxon>Penicillium</taxon>
    </lineage>
</organism>
<dbReference type="GO" id="GO:0003677">
    <property type="term" value="F:DNA binding"/>
    <property type="evidence" value="ECO:0007669"/>
    <property type="project" value="UniProtKB-KW"/>
</dbReference>
<evidence type="ECO:0000313" key="9">
    <source>
        <dbReference type="EMBL" id="OGE49965.1"/>
    </source>
</evidence>
<evidence type="ECO:0000256" key="2">
    <source>
        <dbReference type="ARBA" id="ARBA00022833"/>
    </source>
</evidence>
<keyword evidence="10" id="KW-1185">Reference proteome</keyword>
<reference evidence="9 10" key="1">
    <citation type="journal article" date="2016" name="Sci. Rep.">
        <title>Penicillium arizonense, a new, genome sequenced fungal species, reveals a high chemical diversity in secreted metabolites.</title>
        <authorList>
            <person name="Grijseels S."/>
            <person name="Nielsen J.C."/>
            <person name="Randelovic M."/>
            <person name="Nielsen J."/>
            <person name="Nielsen K.F."/>
            <person name="Workman M."/>
            <person name="Frisvad J.C."/>
        </authorList>
    </citation>
    <scope>NUCLEOTIDE SEQUENCE [LARGE SCALE GENOMIC DNA]</scope>
    <source>
        <strain evidence="9 10">CBS 141311</strain>
    </source>
</reference>
<proteinExistence type="predicted"/>
<keyword evidence="5" id="KW-0804">Transcription</keyword>
<dbReference type="RefSeq" id="XP_022485416.1">
    <property type="nucleotide sequence ID" value="XM_022634788.1"/>
</dbReference>
<keyword evidence="4" id="KW-0238">DNA-binding</keyword>
<dbReference type="GeneID" id="34579522"/>
<sequence length="177" mass="19860">MSRSACLEAAFAISKLIRLYEKNYTLHCINIQAVSIIFSAALFLVFASISPTQSHDREALSTHLDVCSQALAKLGEYYENASRSLDLLLTIKRDWKARLIAGNSRYPKRRRTSRFSTGQAPTKYLKTNPQQPITEAGDNVHGSETTSSRNNIPYDFDPFDSADWQYALDGYGKTPSN</sequence>
<evidence type="ECO:0000256" key="7">
    <source>
        <dbReference type="SAM" id="MobiDB-lite"/>
    </source>
</evidence>
<dbReference type="STRING" id="1835702.A0A1F5L9T4"/>
<evidence type="ECO:0000256" key="8">
    <source>
        <dbReference type="SAM" id="Phobius"/>
    </source>
</evidence>
<dbReference type="GO" id="GO:0046872">
    <property type="term" value="F:metal ion binding"/>
    <property type="evidence" value="ECO:0007669"/>
    <property type="project" value="UniProtKB-KW"/>
</dbReference>
<dbReference type="InterPro" id="IPR051615">
    <property type="entry name" value="Transcr_Regulatory_Elem"/>
</dbReference>
<comment type="caution">
    <text evidence="9">The sequence shown here is derived from an EMBL/GenBank/DDBJ whole genome shotgun (WGS) entry which is preliminary data.</text>
</comment>
<evidence type="ECO:0000256" key="4">
    <source>
        <dbReference type="ARBA" id="ARBA00023125"/>
    </source>
</evidence>
<gene>
    <name evidence="9" type="ORF">PENARI_c019G05538</name>
</gene>
<feature type="compositionally biased region" description="Polar residues" evidence="7">
    <location>
        <begin position="142"/>
        <end position="151"/>
    </location>
</feature>